<evidence type="ECO:0000313" key="2">
    <source>
        <dbReference type="Proteomes" id="UP001448207"/>
    </source>
</evidence>
<accession>A0ABR3AVG1</accession>
<protein>
    <submittedName>
        <fullName evidence="1">Uncharacterized protein</fullName>
    </submittedName>
</protein>
<evidence type="ECO:0000313" key="1">
    <source>
        <dbReference type="EMBL" id="KAL0083580.1"/>
    </source>
</evidence>
<name>A0ABR3AVG1_PHYBL</name>
<feature type="non-terminal residue" evidence="1">
    <location>
        <position position="1"/>
    </location>
</feature>
<dbReference type="EMBL" id="JBCLYO010000013">
    <property type="protein sequence ID" value="KAL0083580.1"/>
    <property type="molecule type" value="Genomic_DNA"/>
</dbReference>
<keyword evidence="2" id="KW-1185">Reference proteome</keyword>
<reference evidence="1 2" key="1">
    <citation type="submission" date="2024-04" db="EMBL/GenBank/DDBJ databases">
        <title>Symmetric and asymmetric DNA N6-adenine methylation regulates different biological responses in Mucorales.</title>
        <authorList>
            <consortium name="Lawrence Berkeley National Laboratory"/>
            <person name="Lax C."/>
            <person name="Mondo S.J."/>
            <person name="Osorio-Concepcion M."/>
            <person name="Muszewska A."/>
            <person name="Corrochano-Luque M."/>
            <person name="Gutierrez G."/>
            <person name="Riley R."/>
            <person name="Lipzen A."/>
            <person name="Guo J."/>
            <person name="Hundley H."/>
            <person name="Amirebrahimi M."/>
            <person name="Ng V."/>
            <person name="Lorenzo-Gutierrez D."/>
            <person name="Binder U."/>
            <person name="Yang J."/>
            <person name="Song Y."/>
            <person name="Canovas D."/>
            <person name="Navarro E."/>
            <person name="Freitag M."/>
            <person name="Gabaldon T."/>
            <person name="Grigoriev I.V."/>
            <person name="Corrochano L.M."/>
            <person name="Nicolas F.E."/>
            <person name="Garre V."/>
        </authorList>
    </citation>
    <scope>NUCLEOTIDE SEQUENCE [LARGE SCALE GENOMIC DNA]</scope>
    <source>
        <strain evidence="1 2">L51</strain>
    </source>
</reference>
<organism evidence="1 2">
    <name type="scientific">Phycomyces blakesleeanus</name>
    <dbReference type="NCBI Taxonomy" id="4837"/>
    <lineage>
        <taxon>Eukaryota</taxon>
        <taxon>Fungi</taxon>
        <taxon>Fungi incertae sedis</taxon>
        <taxon>Mucoromycota</taxon>
        <taxon>Mucoromycotina</taxon>
        <taxon>Mucoromycetes</taxon>
        <taxon>Mucorales</taxon>
        <taxon>Phycomycetaceae</taxon>
        <taxon>Phycomyces</taxon>
    </lineage>
</organism>
<proteinExistence type="predicted"/>
<gene>
    <name evidence="1" type="ORF">J3Q64DRAFT_1748218</name>
</gene>
<dbReference type="Proteomes" id="UP001448207">
    <property type="component" value="Unassembled WGS sequence"/>
</dbReference>
<comment type="caution">
    <text evidence="1">The sequence shown here is derived from an EMBL/GenBank/DDBJ whole genome shotgun (WGS) entry which is preliminary data.</text>
</comment>
<sequence>IRNELAEKRQQLYFRQMKIRFKSKLYNVKDVPQDSRGQIEKCGKGVTKVEDRTVVNPGDFNYAGTDNGLVNMPTSIPMSLQRMRFHLKLFNYYTALSKDSNEDNAVDVDCGYFRQRKYLERRKKYTDEGEKVQLIEDSMRELESAPVASNDMAIGKFRAKYDQRQSLRDFYNSPKIINKKRHVEIQQYRYRHLLCRRERLELKHSENKSSSKKPLIFFIVKGFGKYGGKWKQNIHGEAVNVCITNECKTSRTCIFCFSPLTNPRIPGKKKRSYKVNKGTFLCINPRCITVNNRCASKPRDGLSALAIALVGLSSVIFGAAPPPFYNVSQITAEHYTKITSDFCTRRDDFAATL</sequence>